<name>A0A6C0CJ06_9ZZZZ</name>
<protein>
    <submittedName>
        <fullName evidence="1">Uncharacterized protein</fullName>
    </submittedName>
</protein>
<reference evidence="1" key="1">
    <citation type="journal article" date="2020" name="Nature">
        <title>Giant virus diversity and host interactions through global metagenomics.</title>
        <authorList>
            <person name="Schulz F."/>
            <person name="Roux S."/>
            <person name="Paez-Espino D."/>
            <person name="Jungbluth S."/>
            <person name="Walsh D.A."/>
            <person name="Denef V.J."/>
            <person name="McMahon K.D."/>
            <person name="Konstantinidis K.T."/>
            <person name="Eloe-Fadrosh E.A."/>
            <person name="Kyrpides N.C."/>
            <person name="Woyke T."/>
        </authorList>
    </citation>
    <scope>NUCLEOTIDE SEQUENCE</scope>
    <source>
        <strain evidence="1">GVMAG-M-3300021343-4</strain>
    </source>
</reference>
<sequence>MIFTRSKYYKYLDRLAENFKDADDVSTVNIEYATLEYNLTTRKAGLWNVLGGIRSAKTKKFMSELVAKVKAHKLDYIWFLVNITKNTRSRPIINLDACKSKSNETGSLDSQYSNRTNAILVDVKKKQIELFDPYNTHQTNVYNMMYKDLHKFLFDLDMSFNVSNHYPQKSIARKVYFNDKDKELCGIIWCYIYLENKTRSLVEHNQRLFINKMQNTQENKYMTEREYHAQVHKYISKLPLWDVF</sequence>
<dbReference type="AlphaFoldDB" id="A0A6C0CJ06"/>
<evidence type="ECO:0000313" key="1">
    <source>
        <dbReference type="EMBL" id="QHT04746.1"/>
    </source>
</evidence>
<accession>A0A6C0CJ06</accession>
<dbReference type="EMBL" id="MN739437">
    <property type="protein sequence ID" value="QHT04746.1"/>
    <property type="molecule type" value="Genomic_DNA"/>
</dbReference>
<proteinExistence type="predicted"/>
<organism evidence="1">
    <name type="scientific">viral metagenome</name>
    <dbReference type="NCBI Taxonomy" id="1070528"/>
    <lineage>
        <taxon>unclassified sequences</taxon>
        <taxon>metagenomes</taxon>
        <taxon>organismal metagenomes</taxon>
    </lineage>
</organism>